<sequence length="685" mass="69708">MAGPRPGEVLNDRYELIDRIGGGSMGEVWRGRDLVLGRTVAVKIVLPALLDAPTFRARFVAEARVMAMMDHPGIVGVYDYGYADGADPDTPGAAFLVMEFIEGESLDRVLARTGPLEPRFAMKVLASLLDALAAVHRTGVVHRDVKPANVMLTAGGVVLADFGIARSPESLGLTAADALMGTVPYLAPELFHAEAPTPGADVYAVGILGYELLSGRQPFQAASTAAVMYMHMHEPPPPLPDYVSAPVVEVLWHALEKDPAHRWADGAEMAEALRHVLAGPVEAGEDVGAGGMHAGYSGTPSGYEDTLTDSGGRRRRRPGAEAGYAAAGAAAAAAGGYEDGLYGDAGPAGRYGRDAAFGENAASGFGSGYGHDEYENGYPASSASYTEAGGRHGRVSPLEETAPLSALPGAISGAAPGAIPGAAPGGLPGATARLPYPADFPADGTRVYEEIPASLGDSGGRHGHAAVPDGTRVYDALPASLADSGGRRAGSGYEPDGYDPEEPPIRRRGAAEPYAGGTTGLGGRGGGLRGGLRPEVRRKAFITAAVAVPAVLGLSVALAMSSSGKSPDGGQPAPGTAQQTDAPTATGTEDTVPPTEPVPTSTSTYEHTYSHHSPSSYPSYTHSSAAGTSSSSTDPTTSSRSDQPTDTSTTSSSSSSGLPSSTDSSTQGASSPSSPPASHPTSSHS</sequence>
<evidence type="ECO:0000256" key="4">
    <source>
        <dbReference type="ARBA" id="ARBA00022741"/>
    </source>
</evidence>
<feature type="compositionally biased region" description="Gly residues" evidence="8">
    <location>
        <begin position="517"/>
        <end position="530"/>
    </location>
</feature>
<protein>
    <recommendedName>
        <fullName evidence="1">non-specific serine/threonine protein kinase</fullName>
        <ecNumber evidence="1">2.7.11.1</ecNumber>
    </recommendedName>
</protein>
<dbReference type="InterPro" id="IPR008271">
    <property type="entry name" value="Ser/Thr_kinase_AS"/>
</dbReference>
<dbReference type="InterPro" id="IPR017441">
    <property type="entry name" value="Protein_kinase_ATP_BS"/>
</dbReference>
<feature type="region of interest" description="Disordered" evidence="8">
    <location>
        <begin position="560"/>
        <end position="685"/>
    </location>
</feature>
<feature type="region of interest" description="Disordered" evidence="8">
    <location>
        <begin position="289"/>
        <end position="320"/>
    </location>
</feature>
<keyword evidence="6 7" id="KW-0067">ATP-binding</keyword>
<proteinExistence type="predicted"/>
<keyword evidence="11" id="KW-1185">Reference proteome</keyword>
<evidence type="ECO:0000313" key="11">
    <source>
        <dbReference type="Proteomes" id="UP000730482"/>
    </source>
</evidence>
<evidence type="ECO:0000256" key="2">
    <source>
        <dbReference type="ARBA" id="ARBA00022527"/>
    </source>
</evidence>
<keyword evidence="3" id="KW-0808">Transferase</keyword>
<keyword evidence="5 10" id="KW-0418">Kinase</keyword>
<evidence type="ECO:0000256" key="7">
    <source>
        <dbReference type="PROSITE-ProRule" id="PRU10141"/>
    </source>
</evidence>
<dbReference type="PROSITE" id="PS50011">
    <property type="entry name" value="PROTEIN_KINASE_DOM"/>
    <property type="match status" value="1"/>
</dbReference>
<dbReference type="CDD" id="cd14014">
    <property type="entry name" value="STKc_PknB_like"/>
    <property type="match status" value="1"/>
</dbReference>
<dbReference type="SMART" id="SM00220">
    <property type="entry name" value="S_TKc"/>
    <property type="match status" value="1"/>
</dbReference>
<dbReference type="GO" id="GO:0004674">
    <property type="term" value="F:protein serine/threonine kinase activity"/>
    <property type="evidence" value="ECO:0007669"/>
    <property type="project" value="UniProtKB-KW"/>
</dbReference>
<organism evidence="10 11">
    <name type="scientific">Catenulispora pinistramenti</name>
    <dbReference type="NCBI Taxonomy" id="2705254"/>
    <lineage>
        <taxon>Bacteria</taxon>
        <taxon>Bacillati</taxon>
        <taxon>Actinomycetota</taxon>
        <taxon>Actinomycetes</taxon>
        <taxon>Catenulisporales</taxon>
        <taxon>Catenulisporaceae</taxon>
        <taxon>Catenulispora</taxon>
    </lineage>
</organism>
<accession>A0ABS5L706</accession>
<dbReference type="SUPFAM" id="SSF56112">
    <property type="entry name" value="Protein kinase-like (PK-like)"/>
    <property type="match status" value="1"/>
</dbReference>
<feature type="compositionally biased region" description="Polar residues" evidence="8">
    <location>
        <begin position="576"/>
        <end position="585"/>
    </location>
</feature>
<dbReference type="Proteomes" id="UP000730482">
    <property type="component" value="Unassembled WGS sequence"/>
</dbReference>
<dbReference type="Pfam" id="PF00069">
    <property type="entry name" value="Pkinase"/>
    <property type="match status" value="1"/>
</dbReference>
<feature type="binding site" evidence="7">
    <location>
        <position position="43"/>
    </location>
    <ligand>
        <name>ATP</name>
        <dbReference type="ChEBI" id="CHEBI:30616"/>
    </ligand>
</feature>
<evidence type="ECO:0000256" key="3">
    <source>
        <dbReference type="ARBA" id="ARBA00022679"/>
    </source>
</evidence>
<evidence type="ECO:0000313" key="10">
    <source>
        <dbReference type="EMBL" id="MBS2554106.1"/>
    </source>
</evidence>
<dbReference type="PANTHER" id="PTHR43289:SF6">
    <property type="entry name" value="SERINE_THREONINE-PROTEIN KINASE NEKL-3"/>
    <property type="match status" value="1"/>
</dbReference>
<feature type="compositionally biased region" description="Low complexity" evidence="8">
    <location>
        <begin position="586"/>
        <end position="672"/>
    </location>
</feature>
<dbReference type="RefSeq" id="WP_212021287.1">
    <property type="nucleotide sequence ID" value="NZ_JAAFYZ010000321.1"/>
</dbReference>
<feature type="region of interest" description="Disordered" evidence="8">
    <location>
        <begin position="481"/>
        <end position="530"/>
    </location>
</feature>
<dbReference type="Gene3D" id="1.10.510.10">
    <property type="entry name" value="Transferase(Phosphotransferase) domain 1"/>
    <property type="match status" value="1"/>
</dbReference>
<dbReference type="EMBL" id="JAAFYZ010000321">
    <property type="protein sequence ID" value="MBS2554106.1"/>
    <property type="molecule type" value="Genomic_DNA"/>
</dbReference>
<dbReference type="InterPro" id="IPR000719">
    <property type="entry name" value="Prot_kinase_dom"/>
</dbReference>
<comment type="caution">
    <text evidence="10">The sequence shown here is derived from an EMBL/GenBank/DDBJ whole genome shotgun (WGS) entry which is preliminary data.</text>
</comment>
<reference evidence="10 11" key="1">
    <citation type="submission" date="2020-02" db="EMBL/GenBank/DDBJ databases">
        <title>Acidophilic actinobacteria isolated from forest soil.</title>
        <authorList>
            <person name="Golinska P."/>
        </authorList>
    </citation>
    <scope>NUCLEOTIDE SEQUENCE [LARGE SCALE GENOMIC DNA]</scope>
    <source>
        <strain evidence="10 11">NL8</strain>
    </source>
</reference>
<evidence type="ECO:0000256" key="6">
    <source>
        <dbReference type="ARBA" id="ARBA00022840"/>
    </source>
</evidence>
<dbReference type="PROSITE" id="PS00107">
    <property type="entry name" value="PROTEIN_KINASE_ATP"/>
    <property type="match status" value="1"/>
</dbReference>
<evidence type="ECO:0000256" key="5">
    <source>
        <dbReference type="ARBA" id="ARBA00022777"/>
    </source>
</evidence>
<gene>
    <name evidence="10" type="ORF">KGQ19_45360</name>
</gene>
<evidence type="ECO:0000256" key="1">
    <source>
        <dbReference type="ARBA" id="ARBA00012513"/>
    </source>
</evidence>
<feature type="domain" description="Protein kinase" evidence="9">
    <location>
        <begin position="14"/>
        <end position="278"/>
    </location>
</feature>
<evidence type="ECO:0000259" key="9">
    <source>
        <dbReference type="PROSITE" id="PS50011"/>
    </source>
</evidence>
<evidence type="ECO:0000256" key="8">
    <source>
        <dbReference type="SAM" id="MobiDB-lite"/>
    </source>
</evidence>
<name>A0ABS5L706_9ACTN</name>
<dbReference type="EC" id="2.7.11.1" evidence="1"/>
<dbReference type="PANTHER" id="PTHR43289">
    <property type="entry name" value="MITOGEN-ACTIVATED PROTEIN KINASE KINASE KINASE 20-RELATED"/>
    <property type="match status" value="1"/>
</dbReference>
<dbReference type="Gene3D" id="3.30.200.20">
    <property type="entry name" value="Phosphorylase Kinase, domain 1"/>
    <property type="match status" value="1"/>
</dbReference>
<keyword evidence="4 7" id="KW-0547">Nucleotide-binding</keyword>
<keyword evidence="2 10" id="KW-0723">Serine/threonine-protein kinase</keyword>
<dbReference type="InterPro" id="IPR011009">
    <property type="entry name" value="Kinase-like_dom_sf"/>
</dbReference>
<dbReference type="PROSITE" id="PS00108">
    <property type="entry name" value="PROTEIN_KINASE_ST"/>
    <property type="match status" value="1"/>
</dbReference>